<evidence type="ECO:0000256" key="2">
    <source>
        <dbReference type="ARBA" id="ARBA00011955"/>
    </source>
</evidence>
<dbReference type="PIRSF" id="PIRSF006268">
    <property type="entry name" value="ApbE"/>
    <property type="match status" value="1"/>
</dbReference>
<gene>
    <name evidence="12" type="primary">apbE</name>
    <name evidence="12" type="ORF">Dcar01_00694</name>
</gene>
<evidence type="ECO:0000256" key="6">
    <source>
        <dbReference type="ARBA" id="ARBA00022723"/>
    </source>
</evidence>
<comment type="cofactor">
    <cofactor evidence="1">
        <name>Mg(2+)</name>
        <dbReference type="ChEBI" id="CHEBI:18420"/>
    </cofactor>
</comment>
<evidence type="ECO:0000256" key="9">
    <source>
        <dbReference type="ARBA" id="ARBA00031306"/>
    </source>
</evidence>
<keyword evidence="6 11" id="KW-0479">Metal-binding</keyword>
<evidence type="ECO:0000313" key="12">
    <source>
        <dbReference type="EMBL" id="GAA5511980.1"/>
    </source>
</evidence>
<proteinExistence type="inferred from homology"/>
<evidence type="ECO:0000256" key="7">
    <source>
        <dbReference type="ARBA" id="ARBA00022827"/>
    </source>
</evidence>
<dbReference type="GO" id="GO:0016740">
    <property type="term" value="F:transferase activity"/>
    <property type="evidence" value="ECO:0007669"/>
    <property type="project" value="UniProtKB-KW"/>
</dbReference>
<dbReference type="Gene3D" id="3.10.520.10">
    <property type="entry name" value="ApbE-like domains"/>
    <property type="match status" value="1"/>
</dbReference>
<keyword evidence="13" id="KW-1185">Reference proteome</keyword>
<dbReference type="Proteomes" id="UP001401887">
    <property type="component" value="Unassembled WGS sequence"/>
</dbReference>
<name>A0ABP9W3P5_9DEIO</name>
<evidence type="ECO:0000256" key="8">
    <source>
        <dbReference type="ARBA" id="ARBA00022842"/>
    </source>
</evidence>
<dbReference type="SUPFAM" id="SSF143631">
    <property type="entry name" value="ApbE-like"/>
    <property type="match status" value="1"/>
</dbReference>
<reference evidence="12 13" key="1">
    <citation type="submission" date="2024-02" db="EMBL/GenBank/DDBJ databases">
        <title>Deinococcus carri NBRC 110142.</title>
        <authorList>
            <person name="Ichikawa N."/>
            <person name="Katano-Makiyama Y."/>
            <person name="Hidaka K."/>
        </authorList>
    </citation>
    <scope>NUCLEOTIDE SEQUENCE [LARGE SCALE GENOMIC DNA]</scope>
    <source>
        <strain evidence="12 13">NBRC 110142</strain>
    </source>
</reference>
<dbReference type="EMBL" id="BAABRP010000001">
    <property type="protein sequence ID" value="GAA5511980.1"/>
    <property type="molecule type" value="Genomic_DNA"/>
</dbReference>
<dbReference type="PANTHER" id="PTHR30040">
    <property type="entry name" value="THIAMINE BIOSYNTHESIS LIPOPROTEIN APBE"/>
    <property type="match status" value="1"/>
</dbReference>
<dbReference type="InterPro" id="IPR003374">
    <property type="entry name" value="ApbE-like_sf"/>
</dbReference>
<protein>
    <recommendedName>
        <fullName evidence="3 11">FAD:protein FMN transferase</fullName>
        <ecNumber evidence="2 11">2.7.1.180</ecNumber>
    </recommendedName>
    <alternativeName>
        <fullName evidence="9 11">Flavin transferase</fullName>
    </alternativeName>
</protein>
<keyword evidence="5 11" id="KW-0808">Transferase</keyword>
<keyword evidence="8 11" id="KW-0460">Magnesium</keyword>
<comment type="catalytic activity">
    <reaction evidence="10 11">
        <text>L-threonyl-[protein] + FAD = FMN-L-threonyl-[protein] + AMP + H(+)</text>
        <dbReference type="Rhea" id="RHEA:36847"/>
        <dbReference type="Rhea" id="RHEA-COMP:11060"/>
        <dbReference type="Rhea" id="RHEA-COMP:11061"/>
        <dbReference type="ChEBI" id="CHEBI:15378"/>
        <dbReference type="ChEBI" id="CHEBI:30013"/>
        <dbReference type="ChEBI" id="CHEBI:57692"/>
        <dbReference type="ChEBI" id="CHEBI:74257"/>
        <dbReference type="ChEBI" id="CHEBI:456215"/>
        <dbReference type="EC" id="2.7.1.180"/>
    </reaction>
</comment>
<evidence type="ECO:0000256" key="3">
    <source>
        <dbReference type="ARBA" id="ARBA00016337"/>
    </source>
</evidence>
<evidence type="ECO:0000256" key="5">
    <source>
        <dbReference type="ARBA" id="ARBA00022679"/>
    </source>
</evidence>
<evidence type="ECO:0000256" key="10">
    <source>
        <dbReference type="ARBA" id="ARBA00048540"/>
    </source>
</evidence>
<dbReference type="PANTHER" id="PTHR30040:SF2">
    <property type="entry name" value="FAD:PROTEIN FMN TRANSFERASE"/>
    <property type="match status" value="1"/>
</dbReference>
<evidence type="ECO:0000256" key="1">
    <source>
        <dbReference type="ARBA" id="ARBA00001946"/>
    </source>
</evidence>
<keyword evidence="7 11" id="KW-0274">FAD</keyword>
<comment type="caution">
    <text evidence="12">The sequence shown here is derived from an EMBL/GenBank/DDBJ whole genome shotgun (WGS) entry which is preliminary data.</text>
</comment>
<comment type="similarity">
    <text evidence="11">Belongs to the ApbE family.</text>
</comment>
<evidence type="ECO:0000313" key="13">
    <source>
        <dbReference type="Proteomes" id="UP001401887"/>
    </source>
</evidence>
<evidence type="ECO:0000256" key="11">
    <source>
        <dbReference type="PIRNR" id="PIRNR006268"/>
    </source>
</evidence>
<sequence length="331" mass="35032">MDGREPTRGLSVAPSPLARLRRLLRPPFRLRSVYERMLGTELELQVVAGTRAQAEAAERAALDETERLTRILNRFDPQSELSRWAGTCEEALPVSPDLWQVLHAADGWRIRTGGAFHPGADALGALWQQAAAQDRMPDPDALAEVVARLHVPLWTLHGAGTATRHGPLPLGLNALAKGHIVDRAAGAAFAQPGVQAVLVNVGGDLRTLGGDGLTVAVADPFTARDDAPPLARVRVRNAALATSGDARRGLRIGGVWYSHLLDPRSGQPVTHVPGVTVIAPDCQTADALATALSVLPVPEGLALVEATPGAAALIVTWEGARRASEGWPERA</sequence>
<organism evidence="12 13">
    <name type="scientific">Deinococcus carri</name>
    <dbReference type="NCBI Taxonomy" id="1211323"/>
    <lineage>
        <taxon>Bacteria</taxon>
        <taxon>Thermotogati</taxon>
        <taxon>Deinococcota</taxon>
        <taxon>Deinococci</taxon>
        <taxon>Deinococcales</taxon>
        <taxon>Deinococcaceae</taxon>
        <taxon>Deinococcus</taxon>
    </lineage>
</organism>
<dbReference type="EC" id="2.7.1.180" evidence="2 11"/>
<dbReference type="Pfam" id="PF02424">
    <property type="entry name" value="ApbE"/>
    <property type="match status" value="1"/>
</dbReference>
<dbReference type="InterPro" id="IPR024932">
    <property type="entry name" value="ApbE"/>
</dbReference>
<keyword evidence="4 11" id="KW-0285">Flavoprotein</keyword>
<evidence type="ECO:0000256" key="4">
    <source>
        <dbReference type="ARBA" id="ARBA00022630"/>
    </source>
</evidence>
<accession>A0ABP9W3P5</accession>